<dbReference type="EMBL" id="CACVBM020001118">
    <property type="protein sequence ID" value="CAA7032379.1"/>
    <property type="molecule type" value="Genomic_DNA"/>
</dbReference>
<keyword evidence="2" id="KW-1133">Transmembrane helix</keyword>
<gene>
    <name evidence="3" type="ORF">MERR_LOCUS19614</name>
</gene>
<dbReference type="InterPro" id="IPR044647">
    <property type="entry name" value="RTNLB17/18/21"/>
</dbReference>
<dbReference type="PANTHER" id="PTHR46626:SF1">
    <property type="entry name" value="RETICULON-LIKE PROTEIN B21"/>
    <property type="match status" value="1"/>
</dbReference>
<sequence length="154" mass="18081">MGVVLFVLARCGSSITLWNLAKFGFLGAFTVPKIFISYSTHFSAYGKFWVRRFRDAWESCNHKKAVALTLFTLVWNLSSVVARVWAAFMLFVAFRYYQQKMIWTTDQDDDEDEEEEEDEENVVDDDDEEEEEQVPKLKRAAYMMMMPNKLKKNS</sequence>
<evidence type="ECO:0000313" key="4">
    <source>
        <dbReference type="Proteomes" id="UP000467841"/>
    </source>
</evidence>
<dbReference type="AlphaFoldDB" id="A0A6D2J5M4"/>
<keyword evidence="4" id="KW-1185">Reference proteome</keyword>
<comment type="caution">
    <text evidence="3">The sequence shown here is derived from an EMBL/GenBank/DDBJ whole genome shotgun (WGS) entry which is preliminary data.</text>
</comment>
<dbReference type="Proteomes" id="UP000467841">
    <property type="component" value="Unassembled WGS sequence"/>
</dbReference>
<dbReference type="OrthoDB" id="567788at2759"/>
<evidence type="ECO:0000256" key="1">
    <source>
        <dbReference type="SAM" id="MobiDB-lite"/>
    </source>
</evidence>
<keyword evidence="2" id="KW-0812">Transmembrane</keyword>
<evidence type="ECO:0008006" key="5">
    <source>
        <dbReference type="Google" id="ProtNLM"/>
    </source>
</evidence>
<evidence type="ECO:0000256" key="2">
    <source>
        <dbReference type="SAM" id="Phobius"/>
    </source>
</evidence>
<proteinExistence type="predicted"/>
<evidence type="ECO:0000313" key="3">
    <source>
        <dbReference type="EMBL" id="CAA7032379.1"/>
    </source>
</evidence>
<feature type="compositionally biased region" description="Acidic residues" evidence="1">
    <location>
        <begin position="106"/>
        <end position="132"/>
    </location>
</feature>
<reference evidence="3" key="1">
    <citation type="submission" date="2020-01" db="EMBL/GenBank/DDBJ databases">
        <authorList>
            <person name="Mishra B."/>
        </authorList>
    </citation>
    <scope>NUCLEOTIDE SEQUENCE [LARGE SCALE GENOMIC DNA]</scope>
</reference>
<organism evidence="3 4">
    <name type="scientific">Microthlaspi erraticum</name>
    <dbReference type="NCBI Taxonomy" id="1685480"/>
    <lineage>
        <taxon>Eukaryota</taxon>
        <taxon>Viridiplantae</taxon>
        <taxon>Streptophyta</taxon>
        <taxon>Embryophyta</taxon>
        <taxon>Tracheophyta</taxon>
        <taxon>Spermatophyta</taxon>
        <taxon>Magnoliopsida</taxon>
        <taxon>eudicotyledons</taxon>
        <taxon>Gunneridae</taxon>
        <taxon>Pentapetalae</taxon>
        <taxon>rosids</taxon>
        <taxon>malvids</taxon>
        <taxon>Brassicales</taxon>
        <taxon>Brassicaceae</taxon>
        <taxon>Coluteocarpeae</taxon>
        <taxon>Microthlaspi</taxon>
    </lineage>
</organism>
<feature type="transmembrane region" description="Helical" evidence="2">
    <location>
        <begin position="23"/>
        <end position="44"/>
    </location>
</feature>
<name>A0A6D2J5M4_9BRAS</name>
<keyword evidence="2" id="KW-0472">Membrane</keyword>
<feature type="region of interest" description="Disordered" evidence="1">
    <location>
        <begin position="106"/>
        <end position="135"/>
    </location>
</feature>
<protein>
    <recommendedName>
        <fullName evidence="5">Reticulon domain-containing protein</fullName>
    </recommendedName>
</protein>
<feature type="transmembrane region" description="Helical" evidence="2">
    <location>
        <begin position="65"/>
        <end position="94"/>
    </location>
</feature>
<accession>A0A6D2J5M4</accession>
<dbReference type="PANTHER" id="PTHR46626">
    <property type="entry name" value="RETICULON-LIKE PROTEIN B17"/>
    <property type="match status" value="1"/>
</dbReference>